<feature type="compositionally biased region" description="Basic and acidic residues" evidence="7">
    <location>
        <begin position="111"/>
        <end position="121"/>
    </location>
</feature>
<accession>A0A2N3NJQ8</accession>
<dbReference type="InterPro" id="IPR006603">
    <property type="entry name" value="PQ-loop_rpt"/>
</dbReference>
<feature type="region of interest" description="Disordered" evidence="7">
    <location>
        <begin position="111"/>
        <end position="130"/>
    </location>
</feature>
<evidence type="ECO:0000256" key="7">
    <source>
        <dbReference type="SAM" id="MobiDB-lite"/>
    </source>
</evidence>
<comment type="similarity">
    <text evidence="5">Belongs to the laat-1 family.</text>
</comment>
<dbReference type="SMART" id="SM00679">
    <property type="entry name" value="CTNS"/>
    <property type="match status" value="2"/>
</dbReference>
<evidence type="ECO:0000256" key="2">
    <source>
        <dbReference type="ARBA" id="ARBA00022692"/>
    </source>
</evidence>
<evidence type="ECO:0000256" key="4">
    <source>
        <dbReference type="ARBA" id="ARBA00023136"/>
    </source>
</evidence>
<comment type="subcellular location">
    <subcellularLocation>
        <location evidence="1">Membrane</location>
        <topology evidence="1">Multi-pass membrane protein</topology>
    </subcellularLocation>
</comment>
<name>A0A2N3NJQ8_9PEZI</name>
<dbReference type="Proteomes" id="UP000233524">
    <property type="component" value="Unassembled WGS sequence"/>
</dbReference>
<feature type="transmembrane region" description="Helical" evidence="8">
    <location>
        <begin position="276"/>
        <end position="299"/>
    </location>
</feature>
<comment type="catalytic activity">
    <reaction evidence="6">
        <text>L-histidine(out) + L-arginine(in) = L-histidine(in) + L-arginine(out)</text>
        <dbReference type="Rhea" id="RHEA:71063"/>
        <dbReference type="ChEBI" id="CHEBI:32682"/>
        <dbReference type="ChEBI" id="CHEBI:57595"/>
    </reaction>
</comment>
<evidence type="ECO:0000313" key="9">
    <source>
        <dbReference type="EMBL" id="PKS12686.1"/>
    </source>
</evidence>
<dbReference type="FunCoup" id="A0A2N3NJQ8">
    <property type="interactions" value="334"/>
</dbReference>
<evidence type="ECO:0000256" key="5">
    <source>
        <dbReference type="ARBA" id="ARBA00038039"/>
    </source>
</evidence>
<keyword evidence="10" id="KW-1185">Reference proteome</keyword>
<feature type="transmembrane region" description="Helical" evidence="8">
    <location>
        <begin position="75"/>
        <end position="97"/>
    </location>
</feature>
<dbReference type="EMBL" id="NLAX01000003">
    <property type="protein sequence ID" value="PKS12686.1"/>
    <property type="molecule type" value="Genomic_DNA"/>
</dbReference>
<feature type="transmembrane region" description="Helical" evidence="8">
    <location>
        <begin position="157"/>
        <end position="177"/>
    </location>
</feature>
<dbReference type="AlphaFoldDB" id="A0A2N3NJQ8"/>
<dbReference type="InterPro" id="IPR051415">
    <property type="entry name" value="LAAT-1"/>
</dbReference>
<dbReference type="InParanoid" id="A0A2N3NJQ8"/>
<evidence type="ECO:0000256" key="1">
    <source>
        <dbReference type="ARBA" id="ARBA00004141"/>
    </source>
</evidence>
<dbReference type="STRING" id="41688.A0A2N3NJQ8"/>
<comment type="caution">
    <text evidence="9">The sequence shown here is derived from an EMBL/GenBank/DDBJ whole genome shotgun (WGS) entry which is preliminary data.</text>
</comment>
<dbReference type="PANTHER" id="PTHR16201:SF35">
    <property type="entry name" value="VACUOLAR AMINO ACID TRANSPORTER YPQ1-RELATED"/>
    <property type="match status" value="1"/>
</dbReference>
<dbReference type="VEuPathDB" id="FungiDB:jhhlp_000894"/>
<protein>
    <submittedName>
        <fullName evidence="9">Uncharacterized protein</fullName>
    </submittedName>
</protein>
<evidence type="ECO:0000256" key="8">
    <source>
        <dbReference type="SAM" id="Phobius"/>
    </source>
</evidence>
<dbReference type="Gene3D" id="1.20.1280.290">
    <property type="match status" value="2"/>
</dbReference>
<dbReference type="GO" id="GO:0098852">
    <property type="term" value="C:lytic vacuole membrane"/>
    <property type="evidence" value="ECO:0007669"/>
    <property type="project" value="UniProtKB-ARBA"/>
</dbReference>
<dbReference type="GO" id="GO:0015174">
    <property type="term" value="F:basic amino acid transmembrane transporter activity"/>
    <property type="evidence" value="ECO:0007669"/>
    <property type="project" value="UniProtKB-ARBA"/>
</dbReference>
<proteinExistence type="inferred from homology"/>
<feature type="transmembrane region" description="Helical" evidence="8">
    <location>
        <begin position="237"/>
        <end position="256"/>
    </location>
</feature>
<keyword evidence="4 8" id="KW-0472">Membrane</keyword>
<keyword evidence="3 8" id="KW-1133">Transmembrane helix</keyword>
<dbReference type="FunFam" id="1.20.1280.290:FF:000009">
    <property type="entry name" value="PQ loop repeat family protein"/>
    <property type="match status" value="1"/>
</dbReference>
<reference evidence="9 10" key="1">
    <citation type="journal article" date="2017" name="G3 (Bethesda)">
        <title>First Draft Genome Sequence of the Pathogenic Fungus Lomentospora prolificans (Formerly Scedosporium prolificans).</title>
        <authorList>
            <person name="Luo R."/>
            <person name="Zimin A."/>
            <person name="Workman R."/>
            <person name="Fan Y."/>
            <person name="Pertea G."/>
            <person name="Grossman N."/>
            <person name="Wear M.P."/>
            <person name="Jia B."/>
            <person name="Miller H."/>
            <person name="Casadevall A."/>
            <person name="Timp W."/>
            <person name="Zhang S.X."/>
            <person name="Salzberg S.L."/>
        </authorList>
    </citation>
    <scope>NUCLEOTIDE SEQUENCE [LARGE SCALE GENOMIC DNA]</scope>
    <source>
        <strain evidence="9 10">JHH-5317</strain>
    </source>
</reference>
<evidence type="ECO:0000256" key="3">
    <source>
        <dbReference type="ARBA" id="ARBA00022989"/>
    </source>
</evidence>
<dbReference type="GO" id="GO:0034486">
    <property type="term" value="P:vacuolar transmembrane transport"/>
    <property type="evidence" value="ECO:0007669"/>
    <property type="project" value="UniProtKB-ARBA"/>
</dbReference>
<feature type="transmembrane region" description="Helical" evidence="8">
    <location>
        <begin position="48"/>
        <end position="69"/>
    </location>
</feature>
<evidence type="ECO:0000313" key="10">
    <source>
        <dbReference type="Proteomes" id="UP000233524"/>
    </source>
</evidence>
<keyword evidence="2 8" id="KW-0812">Transmembrane</keyword>
<feature type="transmembrane region" description="Helical" evidence="8">
    <location>
        <begin position="197"/>
        <end position="216"/>
    </location>
</feature>
<dbReference type="Pfam" id="PF04193">
    <property type="entry name" value="PQ-loop"/>
    <property type="match status" value="2"/>
</dbReference>
<organism evidence="9 10">
    <name type="scientific">Lomentospora prolificans</name>
    <dbReference type="NCBI Taxonomy" id="41688"/>
    <lineage>
        <taxon>Eukaryota</taxon>
        <taxon>Fungi</taxon>
        <taxon>Dikarya</taxon>
        <taxon>Ascomycota</taxon>
        <taxon>Pezizomycotina</taxon>
        <taxon>Sordariomycetes</taxon>
        <taxon>Hypocreomycetidae</taxon>
        <taxon>Microascales</taxon>
        <taxon>Microascaceae</taxon>
        <taxon>Lomentospora</taxon>
    </lineage>
</organism>
<sequence>MAPPTAPLNLDVEAISGICGPRMLTRNVVVVFSPQILQNFQRGSTEGLSIQFLIVWLLGDVFNILGSVIQGVLPTMIILAIYYTIADIVLLLQCFYYRGFTLRDEVTSQPTERSRLLPEPRRRTRRGSNWSNLSPAVPIVPEPFEAPPATPSVMQTLLWNTLAVIMVCGAGVLGWFLSRKAPDAPDTPHDSEPGDSLTFSLWGQIFGYLCAALYILSRIPQLILNYRRKSTDGLSMLFFLFACLGNITYVLSIFAYEPNCSGDECAPGEASRIYGKYILVNLSWLAGSLVTLLLDFGVFTQYFVYNKDDEEHDVISEYSDDDSIDKTPWERPLLARGNSTYG</sequence>
<evidence type="ECO:0000256" key="6">
    <source>
        <dbReference type="ARBA" id="ARBA00050768"/>
    </source>
</evidence>
<dbReference type="PANTHER" id="PTHR16201">
    <property type="entry name" value="SEVEN TRANSMEMBRANE PROTEIN 1-RELATED"/>
    <property type="match status" value="1"/>
</dbReference>
<gene>
    <name evidence="9" type="ORF">jhhlp_000894</name>
</gene>
<dbReference type="OrthoDB" id="8048523at2759"/>